<proteinExistence type="predicted"/>
<dbReference type="AlphaFoldDB" id="A0A1V4JZM3"/>
<dbReference type="EMBL" id="LSYS01005497">
    <property type="protein sequence ID" value="OPJ77097.1"/>
    <property type="molecule type" value="Genomic_DNA"/>
</dbReference>
<evidence type="ECO:0000313" key="2">
    <source>
        <dbReference type="EMBL" id="OPJ77097.1"/>
    </source>
</evidence>
<accession>A0A1V4JZM3</accession>
<protein>
    <submittedName>
        <fullName evidence="2">Uncharacterized protein</fullName>
    </submittedName>
</protein>
<evidence type="ECO:0000256" key="1">
    <source>
        <dbReference type="SAM" id="MobiDB-lite"/>
    </source>
</evidence>
<dbReference type="Proteomes" id="UP000190648">
    <property type="component" value="Unassembled WGS sequence"/>
</dbReference>
<comment type="caution">
    <text evidence="2">The sequence shown here is derived from an EMBL/GenBank/DDBJ whole genome shotgun (WGS) entry which is preliminary data.</text>
</comment>
<organism evidence="2 3">
    <name type="scientific">Patagioenas fasciata monilis</name>
    <dbReference type="NCBI Taxonomy" id="372326"/>
    <lineage>
        <taxon>Eukaryota</taxon>
        <taxon>Metazoa</taxon>
        <taxon>Chordata</taxon>
        <taxon>Craniata</taxon>
        <taxon>Vertebrata</taxon>
        <taxon>Euteleostomi</taxon>
        <taxon>Archelosauria</taxon>
        <taxon>Archosauria</taxon>
        <taxon>Dinosauria</taxon>
        <taxon>Saurischia</taxon>
        <taxon>Theropoda</taxon>
        <taxon>Coelurosauria</taxon>
        <taxon>Aves</taxon>
        <taxon>Neognathae</taxon>
        <taxon>Neoaves</taxon>
        <taxon>Columbimorphae</taxon>
        <taxon>Columbiformes</taxon>
        <taxon>Columbidae</taxon>
        <taxon>Patagioenas</taxon>
    </lineage>
</organism>
<keyword evidence="3" id="KW-1185">Reference proteome</keyword>
<feature type="compositionally biased region" description="Basic and acidic residues" evidence="1">
    <location>
        <begin position="64"/>
        <end position="76"/>
    </location>
</feature>
<name>A0A1V4JZM3_PATFA</name>
<reference evidence="2 3" key="1">
    <citation type="submission" date="2016-02" db="EMBL/GenBank/DDBJ databases">
        <title>Band-tailed pigeon sequencing and assembly.</title>
        <authorList>
            <person name="Soares A.E."/>
            <person name="Novak B.J."/>
            <person name="Rice E.S."/>
            <person name="O'Connell B."/>
            <person name="Chang D."/>
            <person name="Weber S."/>
            <person name="Shapiro B."/>
        </authorList>
    </citation>
    <scope>NUCLEOTIDE SEQUENCE [LARGE SCALE GENOMIC DNA]</scope>
    <source>
        <strain evidence="2">BTP2013</strain>
        <tissue evidence="2">Blood</tissue>
    </source>
</reference>
<feature type="region of interest" description="Disordered" evidence="1">
    <location>
        <begin position="1"/>
        <end position="76"/>
    </location>
</feature>
<feature type="compositionally biased region" description="Gly residues" evidence="1">
    <location>
        <begin position="43"/>
        <end position="54"/>
    </location>
</feature>
<gene>
    <name evidence="2" type="ORF">AV530_007507</name>
</gene>
<sequence length="76" mass="7876">MAARPHRPARPPGGAQSKVAALWPHDSPVRRCRKRQSAAACEGGSGRRGRGGNGAPARAGGSRKCSEGKRDSACQN</sequence>
<evidence type="ECO:0000313" key="3">
    <source>
        <dbReference type="Proteomes" id="UP000190648"/>
    </source>
</evidence>